<evidence type="ECO:0000259" key="9">
    <source>
        <dbReference type="PROSITE" id="PS51722"/>
    </source>
</evidence>
<keyword evidence="5 8" id="KW-0648">Protein biosynthesis</keyword>
<dbReference type="EMBL" id="JASXSV010000027">
    <property type="protein sequence ID" value="MDP0590019.1"/>
    <property type="molecule type" value="Genomic_DNA"/>
</dbReference>
<comment type="function">
    <text evidence="7 8">Catalyzes the GTP-dependent ribosomal translocation step during translation elongation. During this step, the ribosome changes from the pre-translocational (PRE) to the post-translocational (POST) state as the newly formed A-site-bound peptidyl-tRNA and P-site-bound deacylated tRNA move to the P and E sites, respectively. Catalyzes the coordinated movement of the two tRNA molecules, the mRNA and conformational changes in the ribosome.</text>
</comment>
<dbReference type="PROSITE" id="PS51722">
    <property type="entry name" value="G_TR_2"/>
    <property type="match status" value="1"/>
</dbReference>
<keyword evidence="3 8" id="KW-0547">Nucleotide-binding</keyword>
<dbReference type="FunFam" id="3.30.230.10:FF:000003">
    <property type="entry name" value="Elongation factor G"/>
    <property type="match status" value="1"/>
</dbReference>
<dbReference type="InterPro" id="IPR035649">
    <property type="entry name" value="EFG_V"/>
</dbReference>
<dbReference type="InterPro" id="IPR041095">
    <property type="entry name" value="EFG_II"/>
</dbReference>
<dbReference type="InterPro" id="IPR009022">
    <property type="entry name" value="EFG_III"/>
</dbReference>
<dbReference type="GO" id="GO:0005525">
    <property type="term" value="F:GTP binding"/>
    <property type="evidence" value="ECO:0007669"/>
    <property type="project" value="UniProtKB-UniRule"/>
</dbReference>
<dbReference type="FunFam" id="3.40.50.300:FF:000029">
    <property type="entry name" value="Elongation factor G"/>
    <property type="match status" value="1"/>
</dbReference>
<evidence type="ECO:0000256" key="4">
    <source>
        <dbReference type="ARBA" id="ARBA00022768"/>
    </source>
</evidence>
<dbReference type="InterPro" id="IPR004161">
    <property type="entry name" value="EFTu-like_2"/>
</dbReference>
<dbReference type="GO" id="GO:0003924">
    <property type="term" value="F:GTPase activity"/>
    <property type="evidence" value="ECO:0007669"/>
    <property type="project" value="InterPro"/>
</dbReference>
<gene>
    <name evidence="8 10" type="primary">fusA</name>
    <name evidence="10" type="ORF">QS748_12865</name>
</gene>
<organism evidence="10 11">
    <name type="scientific">Candidatus Endonucleibacter bathymodioli</name>
    <dbReference type="NCBI Taxonomy" id="539814"/>
    <lineage>
        <taxon>Bacteria</taxon>
        <taxon>Pseudomonadati</taxon>
        <taxon>Pseudomonadota</taxon>
        <taxon>Gammaproteobacteria</taxon>
        <taxon>Oceanospirillales</taxon>
        <taxon>Endozoicomonadaceae</taxon>
        <taxon>Candidatus Endonucleibacter</taxon>
    </lineage>
</organism>
<dbReference type="SUPFAM" id="SSF52540">
    <property type="entry name" value="P-loop containing nucleoside triphosphate hydrolases"/>
    <property type="match status" value="1"/>
</dbReference>
<dbReference type="GO" id="GO:0003746">
    <property type="term" value="F:translation elongation factor activity"/>
    <property type="evidence" value="ECO:0007669"/>
    <property type="project" value="UniProtKB-UniRule"/>
</dbReference>
<feature type="binding site" evidence="8">
    <location>
        <begin position="142"/>
        <end position="145"/>
    </location>
    <ligand>
        <name>GTP</name>
        <dbReference type="ChEBI" id="CHEBI:37565"/>
    </ligand>
</feature>
<dbReference type="InterPro" id="IPR027417">
    <property type="entry name" value="P-loop_NTPase"/>
</dbReference>
<dbReference type="CDD" id="cd04088">
    <property type="entry name" value="EFG_mtEFG_II"/>
    <property type="match status" value="1"/>
</dbReference>
<dbReference type="Pfam" id="PF00009">
    <property type="entry name" value="GTP_EFTU"/>
    <property type="match status" value="1"/>
</dbReference>
<dbReference type="CDD" id="cd03713">
    <property type="entry name" value="EFG_mtEFG_C"/>
    <property type="match status" value="1"/>
</dbReference>
<evidence type="ECO:0000256" key="8">
    <source>
        <dbReference type="HAMAP-Rule" id="MF_00054"/>
    </source>
</evidence>
<dbReference type="InterPro" id="IPR014721">
    <property type="entry name" value="Ribsml_uS5_D2-typ_fold_subgr"/>
</dbReference>
<dbReference type="SUPFAM" id="SSF50447">
    <property type="entry name" value="Translation proteins"/>
    <property type="match status" value="1"/>
</dbReference>
<sequence length="698" mass="77329">MARKTPIKRYRNIGICAHVDAGKTTTTERILFYTGLSHKIGEVHDGAATMDWMEQEQERGITITSAATTCFWKGMDTQFDEHRVNIIDTPGHVDFTIEVERSLRVLDGAVVVLCGSSGVQPQTETVWRQANKYEVPRLVFVNKMDRMGADFQMVVDQLRDRLGAIAVPMQMTIGSEEDFKGVVDLVKMKAIIWNEDDQGMTFTYEDIPADLQAVCQEMHEYIEEVAAEATEEMMEKYLEDGKLTEEEIKAGIRARTLANEIIPVFGGSAFKNKGVQAVLDAVVEYMPSPVEVKPIEGVLDDGKDTPATRKADDSEPFSALAFKIATDPFVGTLTFIRSYSGVLQSGNFVYNPVKQKKERIGRMVQMHANNREELKECLAGDIVALIGLKDVTTGDSLCDLNNIITLERMDFPDPVISVAVEPKTKADQEKMGIALGKLAQEDPSFRVHTDEESSQTIISGMGELHLDIIVDRMRREFNVEANIGKPQVAYREKIKSSIEANHKFVRQSGGRGQYGHVVIEFSPSESEGLEFINEIVGGSIPKEFIGAVEKGITEQMRNGVIAGYPLLGLKARLFDGSYHDVDSSEMAFKIAGSQALKKYAPQANPVVMEPMMKVEVITPEDYMGDVMGDLNRRRGIVLGMDDSTSGKVIRAQVSLGEMFGYATDLRSATQGRATYSMEFDEYAEAPNSVAEAIIKKQG</sequence>
<keyword evidence="4 8" id="KW-0251">Elongation factor</keyword>
<dbReference type="GO" id="GO:0097216">
    <property type="term" value="F:guanosine tetraphosphate binding"/>
    <property type="evidence" value="ECO:0007669"/>
    <property type="project" value="UniProtKB-ARBA"/>
</dbReference>
<dbReference type="Gene3D" id="3.30.70.870">
    <property type="entry name" value="Elongation Factor G (Translational Gtpase), domain 3"/>
    <property type="match status" value="1"/>
</dbReference>
<dbReference type="GO" id="GO:0005737">
    <property type="term" value="C:cytoplasm"/>
    <property type="evidence" value="ECO:0007669"/>
    <property type="project" value="UniProtKB-SubCell"/>
</dbReference>
<dbReference type="Pfam" id="PF14492">
    <property type="entry name" value="EFG_III"/>
    <property type="match status" value="1"/>
</dbReference>
<reference evidence="10 11" key="1">
    <citation type="journal article" date="2023" name="bioRxiv">
        <title>An intranuclear bacterial parasite of deep-sea mussels expresses apoptosis inhibitors acquired from its host.</title>
        <authorList>
            <person name="Gonzalez Porras M.A."/>
            <person name="Assie A."/>
            <person name="Tietjen M."/>
            <person name="Violette M."/>
            <person name="Kleiner M."/>
            <person name="Gruber-Vodicka H."/>
            <person name="Dubilier N."/>
            <person name="Leisch N."/>
        </authorList>
    </citation>
    <scope>NUCLEOTIDE SEQUENCE [LARGE SCALE GENOMIC DNA]</scope>
    <source>
        <strain evidence="10">IAP13</strain>
    </source>
</reference>
<dbReference type="InterPro" id="IPR020568">
    <property type="entry name" value="Ribosomal_Su5_D2-typ_SF"/>
</dbReference>
<dbReference type="InterPro" id="IPR035647">
    <property type="entry name" value="EFG_III/V"/>
</dbReference>
<dbReference type="Gene3D" id="3.30.70.240">
    <property type="match status" value="1"/>
</dbReference>
<dbReference type="Proteomes" id="UP001178148">
    <property type="component" value="Unassembled WGS sequence"/>
</dbReference>
<evidence type="ECO:0000256" key="5">
    <source>
        <dbReference type="ARBA" id="ARBA00022917"/>
    </source>
</evidence>
<evidence type="ECO:0000256" key="3">
    <source>
        <dbReference type="ARBA" id="ARBA00022741"/>
    </source>
</evidence>
<dbReference type="InterPro" id="IPR005517">
    <property type="entry name" value="Transl_elong_EFG/EF2_IV"/>
</dbReference>
<feature type="binding site" evidence="8">
    <location>
        <begin position="17"/>
        <end position="24"/>
    </location>
    <ligand>
        <name>GTP</name>
        <dbReference type="ChEBI" id="CHEBI:37565"/>
    </ligand>
</feature>
<keyword evidence="6 8" id="KW-0342">GTP-binding</keyword>
<dbReference type="FunFam" id="3.30.70.240:FF:000001">
    <property type="entry name" value="Elongation factor G"/>
    <property type="match status" value="1"/>
</dbReference>
<accession>A0AA90NMR2</accession>
<dbReference type="PRINTS" id="PR00315">
    <property type="entry name" value="ELONGATNFCT"/>
</dbReference>
<dbReference type="InterPro" id="IPR031157">
    <property type="entry name" value="G_TR_CS"/>
</dbReference>
<dbReference type="SMART" id="SM00838">
    <property type="entry name" value="EFG_C"/>
    <property type="match status" value="1"/>
</dbReference>
<keyword evidence="8" id="KW-0963">Cytoplasm</keyword>
<feature type="binding site" evidence="8">
    <location>
        <begin position="88"/>
        <end position="92"/>
    </location>
    <ligand>
        <name>GTP</name>
        <dbReference type="ChEBI" id="CHEBI:37565"/>
    </ligand>
</feature>
<dbReference type="Gene3D" id="2.40.30.10">
    <property type="entry name" value="Translation factors"/>
    <property type="match status" value="1"/>
</dbReference>
<dbReference type="NCBIfam" id="NF009381">
    <property type="entry name" value="PRK12740.1-5"/>
    <property type="match status" value="1"/>
</dbReference>
<dbReference type="InterPro" id="IPR047872">
    <property type="entry name" value="EFG_IV"/>
</dbReference>
<dbReference type="FunFam" id="2.40.30.10:FF:000006">
    <property type="entry name" value="Elongation factor G"/>
    <property type="match status" value="1"/>
</dbReference>
<dbReference type="SUPFAM" id="SSF54211">
    <property type="entry name" value="Ribosomal protein S5 domain 2-like"/>
    <property type="match status" value="1"/>
</dbReference>
<dbReference type="AlphaFoldDB" id="A0AA90NMR2"/>
<evidence type="ECO:0000313" key="10">
    <source>
        <dbReference type="EMBL" id="MDP0590019.1"/>
    </source>
</evidence>
<evidence type="ECO:0000256" key="1">
    <source>
        <dbReference type="ARBA" id="ARBA00005870"/>
    </source>
</evidence>
<dbReference type="InterPro" id="IPR000795">
    <property type="entry name" value="T_Tr_GTP-bd_dom"/>
</dbReference>
<dbReference type="CDD" id="cd01434">
    <property type="entry name" value="EFG_mtEFG1_IV"/>
    <property type="match status" value="1"/>
</dbReference>
<dbReference type="InterPro" id="IPR005225">
    <property type="entry name" value="Small_GTP-bd"/>
</dbReference>
<evidence type="ECO:0000256" key="7">
    <source>
        <dbReference type="ARBA" id="ARBA00024731"/>
    </source>
</evidence>
<evidence type="ECO:0000313" key="11">
    <source>
        <dbReference type="Proteomes" id="UP001178148"/>
    </source>
</evidence>
<dbReference type="CDD" id="cd01886">
    <property type="entry name" value="EF-G"/>
    <property type="match status" value="1"/>
</dbReference>
<comment type="subcellular location">
    <subcellularLocation>
        <location evidence="8">Cytoplasm</location>
    </subcellularLocation>
</comment>
<dbReference type="Gene3D" id="3.30.230.10">
    <property type="match status" value="1"/>
</dbReference>
<name>A0AA90NMR2_9GAMM</name>
<dbReference type="PROSITE" id="PS00301">
    <property type="entry name" value="G_TR_1"/>
    <property type="match status" value="1"/>
</dbReference>
<proteinExistence type="inferred from homology"/>
<dbReference type="InterPro" id="IPR000640">
    <property type="entry name" value="EFG_V-like"/>
</dbReference>
<dbReference type="GO" id="GO:0032790">
    <property type="term" value="P:ribosome disassembly"/>
    <property type="evidence" value="ECO:0007669"/>
    <property type="project" value="TreeGrafter"/>
</dbReference>
<protein>
    <recommendedName>
        <fullName evidence="2 8">Elongation factor G</fullName>
        <shortName evidence="8">EF-G</shortName>
    </recommendedName>
</protein>
<dbReference type="SUPFAM" id="SSF54980">
    <property type="entry name" value="EF-G C-terminal domain-like"/>
    <property type="match status" value="2"/>
</dbReference>
<dbReference type="NCBIfam" id="TIGR00484">
    <property type="entry name" value="EF-G"/>
    <property type="match status" value="1"/>
</dbReference>
<dbReference type="InterPro" id="IPR009000">
    <property type="entry name" value="Transl_B-barrel_sf"/>
</dbReference>
<dbReference type="HAMAP" id="MF_00054_B">
    <property type="entry name" value="EF_G_EF_2_B"/>
    <property type="match status" value="1"/>
</dbReference>
<evidence type="ECO:0000256" key="2">
    <source>
        <dbReference type="ARBA" id="ARBA00017872"/>
    </source>
</evidence>
<evidence type="ECO:0000256" key="6">
    <source>
        <dbReference type="ARBA" id="ARBA00023134"/>
    </source>
</evidence>
<dbReference type="Gene3D" id="3.40.50.300">
    <property type="entry name" value="P-loop containing nucleotide triphosphate hydrolases"/>
    <property type="match status" value="1"/>
</dbReference>
<dbReference type="SMART" id="SM00889">
    <property type="entry name" value="EFG_IV"/>
    <property type="match status" value="1"/>
</dbReference>
<dbReference type="Pfam" id="PF03764">
    <property type="entry name" value="EFG_IV"/>
    <property type="match status" value="1"/>
</dbReference>
<dbReference type="CDD" id="cd16262">
    <property type="entry name" value="EFG_III"/>
    <property type="match status" value="1"/>
</dbReference>
<dbReference type="NCBIfam" id="TIGR00231">
    <property type="entry name" value="small_GTP"/>
    <property type="match status" value="1"/>
</dbReference>
<dbReference type="PANTHER" id="PTHR43261:SF1">
    <property type="entry name" value="RIBOSOME-RELEASING FACTOR 2, MITOCHONDRIAL"/>
    <property type="match status" value="1"/>
</dbReference>
<dbReference type="Pfam" id="PF03144">
    <property type="entry name" value="GTP_EFTU_D2"/>
    <property type="match status" value="1"/>
</dbReference>
<feature type="domain" description="Tr-type G" evidence="9">
    <location>
        <begin position="8"/>
        <end position="290"/>
    </location>
</feature>
<dbReference type="InterPro" id="IPR004540">
    <property type="entry name" value="Transl_elong_EFG/EF2"/>
</dbReference>
<keyword evidence="11" id="KW-1185">Reference proteome</keyword>
<dbReference type="FunFam" id="3.30.70.870:FF:000001">
    <property type="entry name" value="Elongation factor G"/>
    <property type="match status" value="1"/>
</dbReference>
<dbReference type="Pfam" id="PF00679">
    <property type="entry name" value="EFG_C"/>
    <property type="match status" value="1"/>
</dbReference>
<comment type="similarity">
    <text evidence="1 8">Belongs to the TRAFAC class translation factor GTPase superfamily. Classic translation factor GTPase family. EF-G/EF-2 subfamily.</text>
</comment>
<dbReference type="PANTHER" id="PTHR43261">
    <property type="entry name" value="TRANSLATION ELONGATION FACTOR G-RELATED"/>
    <property type="match status" value="1"/>
</dbReference>
<comment type="caution">
    <text evidence="10">The sequence shown here is derived from an EMBL/GenBank/DDBJ whole genome shotgun (WGS) entry which is preliminary data.</text>
</comment>